<dbReference type="GO" id="GO:0000049">
    <property type="term" value="F:tRNA binding"/>
    <property type="evidence" value="ECO:0007669"/>
    <property type="project" value="TreeGrafter"/>
</dbReference>
<evidence type="ECO:0000313" key="3">
    <source>
        <dbReference type="Proteomes" id="UP000003494"/>
    </source>
</evidence>
<dbReference type="HOGENOM" id="CLU_022481_2_0_9"/>
<dbReference type="STRING" id="626523.GCWU000342_01201"/>
<accession>C4GBA0</accession>
<dbReference type="PANTHER" id="PTHR15239">
    <property type="entry name" value="NUCLEAR EXPORT MEDIATOR FACTOR NEMF"/>
    <property type="match status" value="1"/>
</dbReference>
<dbReference type="EMBL" id="ACIP02000002">
    <property type="protein sequence ID" value="EEP28393.1"/>
    <property type="molecule type" value="Genomic_DNA"/>
</dbReference>
<dbReference type="GO" id="GO:0043023">
    <property type="term" value="F:ribosomal large subunit binding"/>
    <property type="evidence" value="ECO:0007669"/>
    <property type="project" value="TreeGrafter"/>
</dbReference>
<protein>
    <submittedName>
        <fullName evidence="2">Fibronectin-binding protein</fullName>
    </submittedName>
</protein>
<dbReference type="Proteomes" id="UP000003494">
    <property type="component" value="Unassembled WGS sequence"/>
</dbReference>
<evidence type="ECO:0000259" key="1">
    <source>
        <dbReference type="Pfam" id="PF05670"/>
    </source>
</evidence>
<dbReference type="PANTHER" id="PTHR15239:SF6">
    <property type="entry name" value="RIBOSOME QUALITY CONTROL COMPLEX SUBUNIT NEMF"/>
    <property type="match status" value="1"/>
</dbReference>
<dbReference type="Gene3D" id="2.30.310.10">
    <property type="entry name" value="ibrinogen binding protein from staphylococcus aureus domain"/>
    <property type="match status" value="1"/>
</dbReference>
<name>C4GBA0_9FIRM</name>
<dbReference type="InterPro" id="IPR051608">
    <property type="entry name" value="RQC_Subunit_NEMF"/>
</dbReference>
<dbReference type="Gene3D" id="1.10.8.50">
    <property type="match status" value="1"/>
</dbReference>
<proteinExistence type="predicted"/>
<keyword evidence="3" id="KW-1185">Reference proteome</keyword>
<dbReference type="eggNOG" id="COG1293">
    <property type="taxonomic scope" value="Bacteria"/>
</dbReference>
<gene>
    <name evidence="2" type="primary">fbpA</name>
    <name evidence="2" type="ORF">GCWU000342_01201</name>
</gene>
<sequence length="475" mass="53618">MDELGDPAEKQLYIEIMGKHSNIIFCDQEDKIIDAIKRVPFSLSSVREVLPGRDYFIPAQEGRHNPLNSSQEEFISAVFSSPRPLVKAIYSAYTGFSPVIANEILCRAGLSSANSSAELTEIQQIQLYGAFDRMMTDLGQERFSPCLIRDAKSGAPREYAAFCISFYPKDTLVRYESISRLLVDYYAGRNKATNMQQKSSDLRHLLTTLLDRNRKKEAIQKKQLKDTEKMDLYRIRGELLHTYGCSARPGDRSLTCVNYYDNKEIVIPLDPLLSAQENAARCFARYEKLKRTKEASLRLIEETSLAIAHLESMLTALDLAENSADLEAVHQEMIRYGYIKKRGNGKKIQGKSKPLHYVTEDGYDIYVGKNNEQNDYLTFKVATGNDWWFHAKKIHGSHVIVKNPAGGEMPDQVYEIAASLAAYYSQGRESGSVEVDYLQKKKVKKPAGAVAGFVVYYSNYSLLARPSTEGARLVD</sequence>
<feature type="domain" description="NFACT RNA-binding" evidence="1">
    <location>
        <begin position="354"/>
        <end position="448"/>
    </location>
</feature>
<dbReference type="AlphaFoldDB" id="C4GBA0"/>
<organism evidence="2 3">
    <name type="scientific">Shuttleworthella satelles DSM 14600</name>
    <dbReference type="NCBI Taxonomy" id="626523"/>
    <lineage>
        <taxon>Bacteria</taxon>
        <taxon>Bacillati</taxon>
        <taxon>Bacillota</taxon>
        <taxon>Clostridia</taxon>
        <taxon>Lachnospirales</taxon>
        <taxon>Lachnospiraceae</taxon>
        <taxon>Shuttleworthella</taxon>
    </lineage>
</organism>
<evidence type="ECO:0000313" key="2">
    <source>
        <dbReference type="EMBL" id="EEP28393.1"/>
    </source>
</evidence>
<dbReference type="InterPro" id="IPR008532">
    <property type="entry name" value="NFACT_RNA-bd"/>
</dbReference>
<dbReference type="Pfam" id="PF05833">
    <property type="entry name" value="NFACT_N"/>
    <property type="match status" value="1"/>
</dbReference>
<dbReference type="Pfam" id="PF05670">
    <property type="entry name" value="NFACT-R_1"/>
    <property type="match status" value="1"/>
</dbReference>
<comment type="caution">
    <text evidence="2">The sequence shown here is derived from an EMBL/GenBank/DDBJ whole genome shotgun (WGS) entry which is preliminary data.</text>
</comment>
<dbReference type="GO" id="GO:1990112">
    <property type="term" value="C:RQC complex"/>
    <property type="evidence" value="ECO:0007669"/>
    <property type="project" value="TreeGrafter"/>
</dbReference>
<dbReference type="GO" id="GO:0072344">
    <property type="term" value="P:rescue of stalled ribosome"/>
    <property type="evidence" value="ECO:0007669"/>
    <property type="project" value="TreeGrafter"/>
</dbReference>
<reference evidence="2" key="1">
    <citation type="submission" date="2009-04" db="EMBL/GenBank/DDBJ databases">
        <authorList>
            <person name="Weinstock G."/>
            <person name="Sodergren E."/>
            <person name="Clifton S."/>
            <person name="Fulton L."/>
            <person name="Fulton B."/>
            <person name="Courtney L."/>
            <person name="Fronick C."/>
            <person name="Harrison M."/>
            <person name="Strong C."/>
            <person name="Farmer C."/>
            <person name="Delahaunty K."/>
            <person name="Markovic C."/>
            <person name="Hall O."/>
            <person name="Minx P."/>
            <person name="Tomlinson C."/>
            <person name="Mitreva M."/>
            <person name="Nelson J."/>
            <person name="Hou S."/>
            <person name="Wollam A."/>
            <person name="Pepin K.H."/>
            <person name="Johnson M."/>
            <person name="Bhonagiri V."/>
            <person name="Nash W.E."/>
            <person name="Warren W."/>
            <person name="Chinwalla A."/>
            <person name="Mardis E.R."/>
            <person name="Wilson R.K."/>
        </authorList>
    </citation>
    <scope>NUCLEOTIDE SEQUENCE [LARGE SCALE GENOMIC DNA]</scope>
    <source>
        <strain evidence="2">DSM 14600</strain>
    </source>
</reference>